<keyword evidence="10" id="KW-0325">Glycoprotein</keyword>
<name>A0AAN5CZY4_9BILA</name>
<reference evidence="17" key="1">
    <citation type="submission" date="2022-10" db="EMBL/GenBank/DDBJ databases">
        <title>Genome assembly of Pristionchus species.</title>
        <authorList>
            <person name="Yoshida K."/>
            <person name="Sommer R.J."/>
        </authorList>
    </citation>
    <scope>NUCLEOTIDE SEQUENCE [LARGE SCALE GENOMIC DNA]</scope>
    <source>
        <strain evidence="17">RS5460</strain>
    </source>
</reference>
<evidence type="ECO:0000256" key="12">
    <source>
        <dbReference type="ARBA" id="ARBA00023303"/>
    </source>
</evidence>
<dbReference type="Gene3D" id="2.60.470.10">
    <property type="entry name" value="Acid-sensing ion channels like domains"/>
    <property type="match status" value="1"/>
</dbReference>
<feature type="compositionally biased region" description="Basic and acidic residues" evidence="14">
    <location>
        <begin position="543"/>
        <end position="559"/>
    </location>
</feature>
<comment type="similarity">
    <text evidence="2 13">Belongs to the amiloride-sensitive sodium channel (TC 1.A.6) family.</text>
</comment>
<keyword evidence="9 15" id="KW-0472">Membrane</keyword>
<gene>
    <name evidence="16" type="ORF">PMAYCL1PPCAC_24143</name>
</gene>
<evidence type="ECO:0000256" key="9">
    <source>
        <dbReference type="ARBA" id="ARBA00023136"/>
    </source>
</evidence>
<keyword evidence="4 13" id="KW-0894">Sodium channel</keyword>
<feature type="compositionally biased region" description="Basic and acidic residues" evidence="14">
    <location>
        <begin position="570"/>
        <end position="579"/>
    </location>
</feature>
<evidence type="ECO:0000256" key="2">
    <source>
        <dbReference type="ARBA" id="ARBA00007193"/>
    </source>
</evidence>
<evidence type="ECO:0000313" key="16">
    <source>
        <dbReference type="EMBL" id="GMR53948.1"/>
    </source>
</evidence>
<dbReference type="Pfam" id="PF00858">
    <property type="entry name" value="ASC"/>
    <property type="match status" value="1"/>
</dbReference>
<keyword evidence="6 15" id="KW-1133">Transmembrane helix</keyword>
<evidence type="ECO:0000256" key="6">
    <source>
        <dbReference type="ARBA" id="ARBA00022989"/>
    </source>
</evidence>
<evidence type="ECO:0008006" key="18">
    <source>
        <dbReference type="Google" id="ProtNLM"/>
    </source>
</evidence>
<evidence type="ECO:0000256" key="5">
    <source>
        <dbReference type="ARBA" id="ARBA00022692"/>
    </source>
</evidence>
<proteinExistence type="inferred from homology"/>
<feature type="compositionally biased region" description="Acidic residues" evidence="14">
    <location>
        <begin position="560"/>
        <end position="569"/>
    </location>
</feature>
<evidence type="ECO:0000256" key="13">
    <source>
        <dbReference type="RuleBase" id="RU000679"/>
    </source>
</evidence>
<dbReference type="GO" id="GO:0005886">
    <property type="term" value="C:plasma membrane"/>
    <property type="evidence" value="ECO:0007669"/>
    <property type="project" value="TreeGrafter"/>
</dbReference>
<keyword evidence="3 13" id="KW-0813">Transport</keyword>
<dbReference type="GO" id="GO:0015280">
    <property type="term" value="F:ligand-gated sodium channel activity"/>
    <property type="evidence" value="ECO:0007669"/>
    <property type="project" value="TreeGrafter"/>
</dbReference>
<feature type="transmembrane region" description="Helical" evidence="15">
    <location>
        <begin position="465"/>
        <end position="489"/>
    </location>
</feature>
<evidence type="ECO:0000256" key="8">
    <source>
        <dbReference type="ARBA" id="ARBA00023065"/>
    </source>
</evidence>
<organism evidence="16 17">
    <name type="scientific">Pristionchus mayeri</name>
    <dbReference type="NCBI Taxonomy" id="1317129"/>
    <lineage>
        <taxon>Eukaryota</taxon>
        <taxon>Metazoa</taxon>
        <taxon>Ecdysozoa</taxon>
        <taxon>Nematoda</taxon>
        <taxon>Chromadorea</taxon>
        <taxon>Rhabditida</taxon>
        <taxon>Rhabditina</taxon>
        <taxon>Diplogasteromorpha</taxon>
        <taxon>Diplogasteroidea</taxon>
        <taxon>Neodiplogasteridae</taxon>
        <taxon>Pristionchus</taxon>
    </lineage>
</organism>
<dbReference type="InterPro" id="IPR001873">
    <property type="entry name" value="ENaC"/>
</dbReference>
<evidence type="ECO:0000256" key="14">
    <source>
        <dbReference type="SAM" id="MobiDB-lite"/>
    </source>
</evidence>
<keyword evidence="11 13" id="KW-0739">Sodium transport</keyword>
<keyword evidence="7" id="KW-0915">Sodium</keyword>
<dbReference type="Gene3D" id="1.10.287.770">
    <property type="entry name" value="YojJ-like"/>
    <property type="match status" value="1"/>
</dbReference>
<feature type="transmembrane region" description="Helical" evidence="15">
    <location>
        <begin position="32"/>
        <end position="50"/>
    </location>
</feature>
<evidence type="ECO:0000313" key="17">
    <source>
        <dbReference type="Proteomes" id="UP001328107"/>
    </source>
</evidence>
<keyword evidence="12 13" id="KW-0407">Ion channel</keyword>
<evidence type="ECO:0000256" key="11">
    <source>
        <dbReference type="ARBA" id="ARBA00023201"/>
    </source>
</evidence>
<keyword evidence="5 13" id="KW-0812">Transmembrane</keyword>
<feature type="compositionally biased region" description="Low complexity" evidence="14">
    <location>
        <begin position="581"/>
        <end position="594"/>
    </location>
</feature>
<feature type="region of interest" description="Disordered" evidence="14">
    <location>
        <begin position="530"/>
        <end position="605"/>
    </location>
</feature>
<comment type="subcellular location">
    <subcellularLocation>
        <location evidence="1">Membrane</location>
        <topology evidence="1">Multi-pass membrane protein</topology>
    </subcellularLocation>
</comment>
<evidence type="ECO:0000256" key="1">
    <source>
        <dbReference type="ARBA" id="ARBA00004141"/>
    </source>
</evidence>
<feature type="compositionally biased region" description="Acidic residues" evidence="14">
    <location>
        <begin position="595"/>
        <end position="605"/>
    </location>
</feature>
<evidence type="ECO:0000256" key="4">
    <source>
        <dbReference type="ARBA" id="ARBA00022461"/>
    </source>
</evidence>
<dbReference type="Proteomes" id="UP001328107">
    <property type="component" value="Unassembled WGS sequence"/>
</dbReference>
<sequence>MGLGAVLRDFANWSTVGGVPHISNAKSWIVRLFWVVVVMCLGGIFLWQLYNMISQFLQFPASITTEVSIEQQTFPAVTICNLNPYKRKVPGDPTTTPFDTELDQFMDHFTKVVEGSTLTDEYGIQNQPTTWEREARARDVVNMIAAKHPSSSISASLYSFDEMIADCTFNGFSCSEADFTQYVDPVYGRCFTFNNDLKSNMTVSRAGKAFGLSLLITVHQTAINDTISLYHPLFMTAGAKVAVHAPTEYPNMEGTGLTVGVGFTTAVALTASEYQLAKKPYGECIDSDTADRNYYQTYKYTSLTCYNSCRQRDAFAKCNCHNPRYFGPTTASFCSPSAENVACLDGLRGDQYNATQKNMDPLIDCNCKPACNDMAFGMTTSLATFPTIEYTVVADAENATTNDGMGSCTADNTKFSNPEECEEWYSYNALQLQVFYETMKKETYVEASSYGLSTMINDLGGQAGLYLGLSIISLIECIGLLILLCAFCVTGGRVAIRPYDDDFERDHRIMEIEDLKKALDDHDRLDHAQKKMAESNSDSSFDDENKPTKAPDSPKKESEKEDDEEEDDKKEDPKKKETESEYSGSDISDDGSISDSEEDEKEKKK</sequence>
<dbReference type="PRINTS" id="PR01078">
    <property type="entry name" value="AMINACHANNEL"/>
</dbReference>
<keyword evidence="17" id="KW-1185">Reference proteome</keyword>
<dbReference type="PANTHER" id="PTHR11690:SF269">
    <property type="entry name" value="DEGENERIN-LIKE PROTEIN ASIC-2"/>
    <property type="match status" value="1"/>
</dbReference>
<dbReference type="EMBL" id="BTRK01000005">
    <property type="protein sequence ID" value="GMR53948.1"/>
    <property type="molecule type" value="Genomic_DNA"/>
</dbReference>
<dbReference type="AlphaFoldDB" id="A0AAN5CZY4"/>
<dbReference type="PANTHER" id="PTHR11690">
    <property type="entry name" value="AMILORIDE-SENSITIVE SODIUM CHANNEL-RELATED"/>
    <property type="match status" value="1"/>
</dbReference>
<evidence type="ECO:0000256" key="7">
    <source>
        <dbReference type="ARBA" id="ARBA00023053"/>
    </source>
</evidence>
<evidence type="ECO:0000256" key="3">
    <source>
        <dbReference type="ARBA" id="ARBA00022448"/>
    </source>
</evidence>
<protein>
    <recommendedName>
        <fullName evidence="18">Ion channel</fullName>
    </recommendedName>
</protein>
<keyword evidence="8 13" id="KW-0406">Ion transport</keyword>
<comment type="caution">
    <text evidence="16">The sequence shown here is derived from an EMBL/GenBank/DDBJ whole genome shotgun (WGS) entry which is preliminary data.</text>
</comment>
<accession>A0AAN5CZY4</accession>
<evidence type="ECO:0000256" key="15">
    <source>
        <dbReference type="SAM" id="Phobius"/>
    </source>
</evidence>
<evidence type="ECO:0000256" key="10">
    <source>
        <dbReference type="ARBA" id="ARBA00023180"/>
    </source>
</evidence>